<dbReference type="InParanoid" id="K2RCW0"/>
<evidence type="ECO:0000256" key="4">
    <source>
        <dbReference type="ARBA" id="ARBA00023136"/>
    </source>
</evidence>
<feature type="transmembrane region" description="Helical" evidence="5">
    <location>
        <begin position="112"/>
        <end position="134"/>
    </location>
</feature>
<accession>K2RCW0</accession>
<evidence type="ECO:0000256" key="5">
    <source>
        <dbReference type="SAM" id="Phobius"/>
    </source>
</evidence>
<gene>
    <name evidence="6" type="ORF">MPH_10500</name>
</gene>
<dbReference type="InterPro" id="IPR002293">
    <property type="entry name" value="AA/rel_permease1"/>
</dbReference>
<evidence type="ECO:0000256" key="2">
    <source>
        <dbReference type="ARBA" id="ARBA00022692"/>
    </source>
</evidence>
<feature type="transmembrane region" description="Helical" evidence="5">
    <location>
        <begin position="437"/>
        <end position="455"/>
    </location>
</feature>
<dbReference type="STRING" id="1126212.K2RCW0"/>
<comment type="caution">
    <text evidence="6">The sequence shown here is derived from an EMBL/GenBank/DDBJ whole genome shotgun (WGS) entry which is preliminary data.</text>
</comment>
<feature type="transmembrane region" description="Helical" evidence="5">
    <location>
        <begin position="356"/>
        <end position="375"/>
    </location>
</feature>
<dbReference type="InterPro" id="IPR050598">
    <property type="entry name" value="AminoAcid_Transporter"/>
</dbReference>
<dbReference type="Pfam" id="PF13520">
    <property type="entry name" value="AA_permease_2"/>
    <property type="match status" value="1"/>
</dbReference>
<dbReference type="VEuPathDB" id="FungiDB:MPH_10500"/>
<feature type="transmembrane region" description="Helical" evidence="5">
    <location>
        <begin position="500"/>
        <end position="520"/>
    </location>
</feature>
<dbReference type="AlphaFoldDB" id="K2RCW0"/>
<proteinExistence type="predicted"/>
<dbReference type="Gene3D" id="1.20.1740.10">
    <property type="entry name" value="Amino acid/polyamine transporter I"/>
    <property type="match status" value="1"/>
</dbReference>
<dbReference type="FunFam" id="1.20.1740.10:FF:000025">
    <property type="entry name" value="High-affinity methionine permease"/>
    <property type="match status" value="1"/>
</dbReference>
<feature type="transmembrane region" description="Helical" evidence="5">
    <location>
        <begin position="155"/>
        <end position="184"/>
    </location>
</feature>
<dbReference type="GO" id="GO:0015179">
    <property type="term" value="F:L-amino acid transmembrane transporter activity"/>
    <property type="evidence" value="ECO:0007669"/>
    <property type="project" value="TreeGrafter"/>
</dbReference>
<dbReference type="eggNOG" id="KOG1287">
    <property type="taxonomic scope" value="Eukaryota"/>
</dbReference>
<name>K2RCW0_MACPH</name>
<feature type="transmembrane region" description="Helical" evidence="5">
    <location>
        <begin position="225"/>
        <end position="243"/>
    </location>
</feature>
<keyword evidence="3 5" id="KW-1133">Transmembrane helix</keyword>
<evidence type="ECO:0000256" key="1">
    <source>
        <dbReference type="ARBA" id="ARBA00004141"/>
    </source>
</evidence>
<feature type="transmembrane region" description="Helical" evidence="5">
    <location>
        <begin position="409"/>
        <end position="431"/>
    </location>
</feature>
<keyword evidence="2 5" id="KW-0812">Transmembrane</keyword>
<evidence type="ECO:0000256" key="3">
    <source>
        <dbReference type="ARBA" id="ARBA00022989"/>
    </source>
</evidence>
<feature type="transmembrane region" description="Helical" evidence="5">
    <location>
        <begin position="304"/>
        <end position="326"/>
    </location>
</feature>
<dbReference type="PANTHER" id="PTHR11785">
    <property type="entry name" value="AMINO ACID TRANSPORTER"/>
    <property type="match status" value="1"/>
</dbReference>
<reference evidence="6 7" key="1">
    <citation type="journal article" date="2012" name="BMC Genomics">
        <title>Tools to kill: Genome of one of the most destructive plant pathogenic fungi Macrophomina phaseolina.</title>
        <authorList>
            <person name="Islam M.S."/>
            <person name="Haque M.S."/>
            <person name="Islam M.M."/>
            <person name="Emdad E.M."/>
            <person name="Halim A."/>
            <person name="Hossen Q.M.M."/>
            <person name="Hossain M.Z."/>
            <person name="Ahmed B."/>
            <person name="Rahim S."/>
            <person name="Rahman M.S."/>
            <person name="Alam M.M."/>
            <person name="Hou S."/>
            <person name="Wan X."/>
            <person name="Saito J.A."/>
            <person name="Alam M."/>
        </authorList>
    </citation>
    <scope>NUCLEOTIDE SEQUENCE [LARGE SCALE GENOMIC DNA]</scope>
    <source>
        <strain evidence="6 7">MS6</strain>
    </source>
</reference>
<evidence type="ECO:0000313" key="6">
    <source>
        <dbReference type="EMBL" id="EKG12383.1"/>
    </source>
</evidence>
<dbReference type="EMBL" id="AHHD01000451">
    <property type="protein sequence ID" value="EKG12383.1"/>
    <property type="molecule type" value="Genomic_DNA"/>
</dbReference>
<comment type="subcellular location">
    <subcellularLocation>
        <location evidence="1">Membrane</location>
        <topology evidence="1">Multi-pass membrane protein</topology>
    </subcellularLocation>
</comment>
<protein>
    <submittedName>
        <fullName evidence="6">Amino acid/polyamine transporter I</fullName>
    </submittedName>
</protein>
<keyword evidence="4 5" id="KW-0472">Membrane</keyword>
<dbReference type="OrthoDB" id="5982228at2759"/>
<evidence type="ECO:0000313" key="7">
    <source>
        <dbReference type="Proteomes" id="UP000007129"/>
    </source>
</evidence>
<sequence length="555" mass="60463">MLSTVWPFCGIPVLPFTSTQSLARLRNHISPWRYLTLLPRQPETPIVLRIPRLAFVITLELHIPQPGAMELSFTKSSSQLLLSPPIGRVIGSGIFSTPSSITDSVGSVGAALLLWAFGLVLAFAGLFIWLELGCMIPRSGGSKVYLEAAYTRPKLLATVVFAFQAVLLGFTASGCIIFASNILVATGHAATEWEKRTIALGVITFVTILHTFFPRLGVRGMNFIGLIKIFTLFFIVVAGWAVLSGSVDRVEDPYASFRNPFAGSATSSNLYATALFKVLNSYAGWSNAANVLNEVRNPVRTLKIAGPLGLGTCGILYLLANISYFSAATPAEISNSGVTVASFFMLKVFGATAARLLAVLVALSALGNVMTVTFAQSRVNQELAKEGILPYPKFWASSWPLGSPGAGLLLHYIPSVIVIAAVPFGDAYAFILDVEGYPGSIVNGFVVLGFFWLRYAAPHTHRPFRCWSPVAVFYLVAQVFLLVAPFLRPPGGKGDTSLPYWLYPVVGIVILLGGVVYWAIWFRILPWYRRYTLVPEHERLSDGTRVVVYKKVLKD</sequence>
<dbReference type="Proteomes" id="UP000007129">
    <property type="component" value="Unassembled WGS sequence"/>
</dbReference>
<feature type="transmembrane region" description="Helical" evidence="5">
    <location>
        <begin position="467"/>
        <end position="488"/>
    </location>
</feature>
<dbReference type="PANTHER" id="PTHR11785:SF382">
    <property type="entry name" value="LOW-AFFINITY METHIONINE PERMEASE"/>
    <property type="match status" value="1"/>
</dbReference>
<feature type="transmembrane region" description="Helical" evidence="5">
    <location>
        <begin position="196"/>
        <end position="213"/>
    </location>
</feature>
<organism evidence="6 7">
    <name type="scientific">Macrophomina phaseolina (strain MS6)</name>
    <name type="common">Charcoal rot fungus</name>
    <dbReference type="NCBI Taxonomy" id="1126212"/>
    <lineage>
        <taxon>Eukaryota</taxon>
        <taxon>Fungi</taxon>
        <taxon>Dikarya</taxon>
        <taxon>Ascomycota</taxon>
        <taxon>Pezizomycotina</taxon>
        <taxon>Dothideomycetes</taxon>
        <taxon>Dothideomycetes incertae sedis</taxon>
        <taxon>Botryosphaeriales</taxon>
        <taxon>Botryosphaeriaceae</taxon>
        <taxon>Macrophomina</taxon>
    </lineage>
</organism>
<dbReference type="HOGENOM" id="CLU_013661_4_1_1"/>
<dbReference type="GO" id="GO:0016020">
    <property type="term" value="C:membrane"/>
    <property type="evidence" value="ECO:0007669"/>
    <property type="project" value="UniProtKB-SubCell"/>
</dbReference>